<reference evidence="2 3" key="1">
    <citation type="submission" date="2022-12" db="EMBL/GenBank/DDBJ databases">
        <title>Genomic features and morphological characterization of a novel Knufia sp. strain isolated from spacecraft assembly facility.</title>
        <authorList>
            <person name="Teixeira M."/>
            <person name="Chander A.M."/>
            <person name="Stajich J.E."/>
            <person name="Venkateswaran K."/>
        </authorList>
    </citation>
    <scope>NUCLEOTIDE SEQUENCE [LARGE SCALE GENOMIC DNA]</scope>
    <source>
        <strain evidence="2 3">FJI-L2-BK-P2</strain>
    </source>
</reference>
<gene>
    <name evidence="2" type="ORF">OHC33_006823</name>
</gene>
<accession>A0AAN8IL69</accession>
<evidence type="ECO:0000256" key="1">
    <source>
        <dbReference type="SAM" id="MobiDB-lite"/>
    </source>
</evidence>
<evidence type="ECO:0000313" key="2">
    <source>
        <dbReference type="EMBL" id="KAK5951937.1"/>
    </source>
</evidence>
<evidence type="ECO:0000313" key="3">
    <source>
        <dbReference type="Proteomes" id="UP001316803"/>
    </source>
</evidence>
<organism evidence="2 3">
    <name type="scientific">Knufia fluminis</name>
    <dbReference type="NCBI Taxonomy" id="191047"/>
    <lineage>
        <taxon>Eukaryota</taxon>
        <taxon>Fungi</taxon>
        <taxon>Dikarya</taxon>
        <taxon>Ascomycota</taxon>
        <taxon>Pezizomycotina</taxon>
        <taxon>Eurotiomycetes</taxon>
        <taxon>Chaetothyriomycetidae</taxon>
        <taxon>Chaetothyriales</taxon>
        <taxon>Trichomeriaceae</taxon>
        <taxon>Knufia</taxon>
    </lineage>
</organism>
<protein>
    <submittedName>
        <fullName evidence="2">Uncharacterized protein</fullName>
    </submittedName>
</protein>
<dbReference type="AlphaFoldDB" id="A0AAN8IL69"/>
<keyword evidence="3" id="KW-1185">Reference proteome</keyword>
<feature type="region of interest" description="Disordered" evidence="1">
    <location>
        <begin position="56"/>
        <end position="90"/>
    </location>
</feature>
<dbReference type="Proteomes" id="UP001316803">
    <property type="component" value="Unassembled WGS sequence"/>
</dbReference>
<sequence>MKGSTHFPVVKSTPNTIGALLEGFCTNAQQHTTIIACCRRSRFFEQLALHALPSTEVLEEPGSQQPRPDMDGPPVGDAEEPVASSKHASPPLLQPTLRLLATSLNTNIVFCSSIPSFRAYVSTLPLRSTGSPNTLSQVIIVDMLALHHGTSEFTIQGLSRTFAMLASVNNQLGGEMQLVECNDFHDPIDPQRGSRLWGAEVPLLSGSVKIGEAGQGWASRTTSIRSFAERWFQFE</sequence>
<name>A0AAN8IL69_9EURO</name>
<proteinExistence type="predicted"/>
<dbReference type="EMBL" id="JAKLMC020000017">
    <property type="protein sequence ID" value="KAK5951937.1"/>
    <property type="molecule type" value="Genomic_DNA"/>
</dbReference>
<comment type="caution">
    <text evidence="2">The sequence shown here is derived from an EMBL/GenBank/DDBJ whole genome shotgun (WGS) entry which is preliminary data.</text>
</comment>